<evidence type="ECO:0000256" key="8">
    <source>
        <dbReference type="PROSITE-ProRule" id="PRU00221"/>
    </source>
</evidence>
<dbReference type="InterPro" id="IPR036322">
    <property type="entry name" value="WD40_repeat_dom_sf"/>
</dbReference>
<keyword evidence="6" id="KW-0804">Transcription</keyword>
<feature type="domain" description="TFIID subunit TAF5 NTD2" evidence="10">
    <location>
        <begin position="81"/>
        <end position="209"/>
    </location>
</feature>
<evidence type="ECO:0000313" key="12">
    <source>
        <dbReference type="Proteomes" id="UP001159427"/>
    </source>
</evidence>
<dbReference type="Proteomes" id="UP001159427">
    <property type="component" value="Unassembled WGS sequence"/>
</dbReference>
<evidence type="ECO:0000256" key="5">
    <source>
        <dbReference type="ARBA" id="ARBA00023015"/>
    </source>
</evidence>
<feature type="region of interest" description="Disordered" evidence="9">
    <location>
        <begin position="1"/>
        <end position="21"/>
    </location>
</feature>
<keyword evidence="4" id="KW-0677">Repeat</keyword>
<comment type="subcellular location">
    <subcellularLocation>
        <location evidence="1">Nucleus</location>
    </subcellularLocation>
</comment>
<evidence type="ECO:0000256" key="2">
    <source>
        <dbReference type="ARBA" id="ARBA00009435"/>
    </source>
</evidence>
<feature type="region of interest" description="Disordered" evidence="9">
    <location>
        <begin position="261"/>
        <end position="302"/>
    </location>
</feature>
<dbReference type="InterPro" id="IPR006594">
    <property type="entry name" value="LisH"/>
</dbReference>
<evidence type="ECO:0000256" key="6">
    <source>
        <dbReference type="ARBA" id="ARBA00023163"/>
    </source>
</evidence>
<evidence type="ECO:0000256" key="7">
    <source>
        <dbReference type="ARBA" id="ARBA00023242"/>
    </source>
</evidence>
<feature type="repeat" description="WD" evidence="8">
    <location>
        <begin position="340"/>
        <end position="381"/>
    </location>
</feature>
<dbReference type="PANTHER" id="PTHR19879">
    <property type="entry name" value="TRANSCRIPTION INITIATION FACTOR TFIID"/>
    <property type="match status" value="1"/>
</dbReference>
<dbReference type="CDD" id="cd08044">
    <property type="entry name" value="TAF5_NTD2"/>
    <property type="match status" value="1"/>
</dbReference>
<reference evidence="11 12" key="1">
    <citation type="submission" date="2022-05" db="EMBL/GenBank/DDBJ databases">
        <authorList>
            <consortium name="Genoscope - CEA"/>
            <person name="William W."/>
        </authorList>
    </citation>
    <scope>NUCLEOTIDE SEQUENCE [LARGE SCALE GENOMIC DNA]</scope>
</reference>
<organism evidence="11 12">
    <name type="scientific">Porites evermanni</name>
    <dbReference type="NCBI Taxonomy" id="104178"/>
    <lineage>
        <taxon>Eukaryota</taxon>
        <taxon>Metazoa</taxon>
        <taxon>Cnidaria</taxon>
        <taxon>Anthozoa</taxon>
        <taxon>Hexacorallia</taxon>
        <taxon>Scleractinia</taxon>
        <taxon>Fungiina</taxon>
        <taxon>Poritidae</taxon>
        <taxon>Porites</taxon>
    </lineage>
</organism>
<dbReference type="SUPFAM" id="SSF50978">
    <property type="entry name" value="WD40 repeat-like"/>
    <property type="match status" value="1"/>
</dbReference>
<feature type="repeat" description="WD" evidence="8">
    <location>
        <begin position="539"/>
        <end position="580"/>
    </location>
</feature>
<dbReference type="EMBL" id="CALNXI010001170">
    <property type="protein sequence ID" value="CAH3158460.1"/>
    <property type="molecule type" value="Genomic_DNA"/>
</dbReference>
<protein>
    <recommendedName>
        <fullName evidence="10">TFIID subunit TAF5 NTD2 domain-containing protein</fullName>
    </recommendedName>
</protein>
<dbReference type="PROSITE" id="PS50896">
    <property type="entry name" value="LISH"/>
    <property type="match status" value="1"/>
</dbReference>
<dbReference type="InterPro" id="IPR020472">
    <property type="entry name" value="WD40_PAC1"/>
</dbReference>
<dbReference type="Pfam" id="PF04494">
    <property type="entry name" value="TFIID_NTD2"/>
    <property type="match status" value="1"/>
</dbReference>
<evidence type="ECO:0000256" key="1">
    <source>
        <dbReference type="ARBA" id="ARBA00004123"/>
    </source>
</evidence>
<dbReference type="Gene3D" id="1.25.40.500">
    <property type="entry name" value="TFIID subunit TAF5, NTD2 domain"/>
    <property type="match status" value="1"/>
</dbReference>
<dbReference type="PANTHER" id="PTHR19879:SF1">
    <property type="entry name" value="CANNONBALL-RELATED"/>
    <property type="match status" value="1"/>
</dbReference>
<dbReference type="PROSITE" id="PS50082">
    <property type="entry name" value="WD_REPEATS_2"/>
    <property type="match status" value="6"/>
</dbReference>
<feature type="region of interest" description="Disordered" evidence="9">
    <location>
        <begin position="630"/>
        <end position="651"/>
    </location>
</feature>
<dbReference type="Gene3D" id="2.130.10.10">
    <property type="entry name" value="YVTN repeat-like/Quinoprotein amine dehydrogenase"/>
    <property type="match status" value="2"/>
</dbReference>
<proteinExistence type="inferred from homology"/>
<dbReference type="InterPro" id="IPR007582">
    <property type="entry name" value="TFIID_NTD2"/>
</dbReference>
<feature type="repeat" description="WD" evidence="8">
    <location>
        <begin position="581"/>
        <end position="606"/>
    </location>
</feature>
<evidence type="ECO:0000256" key="4">
    <source>
        <dbReference type="ARBA" id="ARBA00022737"/>
    </source>
</evidence>
<dbReference type="InterPro" id="IPR037264">
    <property type="entry name" value="TFIID_NTD2_sf"/>
</dbReference>
<keyword evidence="7" id="KW-0539">Nucleus</keyword>
<dbReference type="Pfam" id="PF00400">
    <property type="entry name" value="WD40"/>
    <property type="match status" value="6"/>
</dbReference>
<keyword evidence="3 8" id="KW-0853">WD repeat</keyword>
<dbReference type="InterPro" id="IPR001680">
    <property type="entry name" value="WD40_rpt"/>
</dbReference>
<name>A0ABN8Q720_9CNID</name>
<evidence type="ECO:0000313" key="11">
    <source>
        <dbReference type="EMBL" id="CAH3158460.1"/>
    </source>
</evidence>
<dbReference type="InterPro" id="IPR019775">
    <property type="entry name" value="WD40_repeat_CS"/>
</dbReference>
<keyword evidence="5" id="KW-0805">Transcription regulation</keyword>
<dbReference type="InterPro" id="IPR015943">
    <property type="entry name" value="WD40/YVTN_repeat-like_dom_sf"/>
</dbReference>
<feature type="repeat" description="WD" evidence="8">
    <location>
        <begin position="413"/>
        <end position="446"/>
    </location>
</feature>
<evidence type="ECO:0000256" key="3">
    <source>
        <dbReference type="ARBA" id="ARBA00022574"/>
    </source>
</evidence>
<feature type="compositionally biased region" description="Polar residues" evidence="9">
    <location>
        <begin position="1"/>
        <end position="16"/>
    </location>
</feature>
<keyword evidence="12" id="KW-1185">Reference proteome</keyword>
<dbReference type="PROSITE" id="PS50294">
    <property type="entry name" value="WD_REPEATS_REGION"/>
    <property type="match status" value="4"/>
</dbReference>
<feature type="repeat" description="WD" evidence="8">
    <location>
        <begin position="455"/>
        <end position="496"/>
    </location>
</feature>
<dbReference type="CDD" id="cd00200">
    <property type="entry name" value="WD40"/>
    <property type="match status" value="1"/>
</dbReference>
<evidence type="ECO:0000259" key="10">
    <source>
        <dbReference type="Pfam" id="PF04494"/>
    </source>
</evidence>
<feature type="repeat" description="WD" evidence="8">
    <location>
        <begin position="497"/>
        <end position="538"/>
    </location>
</feature>
<comment type="caution">
    <text evidence="11">The sequence shown here is derived from an EMBL/GenBank/DDBJ whole genome shotgun (WGS) entry which is preliminary data.</text>
</comment>
<accession>A0ABN8Q720</accession>
<evidence type="ECO:0000256" key="9">
    <source>
        <dbReference type="SAM" id="MobiDB-lite"/>
    </source>
</evidence>
<sequence length="681" mass="76883">MAANTSATSVPTSIKPNPSKKEKETLLAVLQFLKKNKLPETEKIFRQEVNGLEDIEEINLQTTPDSEADISSVLSAYNSDADPTRYEDYYSSLQAFVEKSLDVYKPELAMVLYPMFVHMYLELVYKGSEKEAQSFFACFRGSQEDYHEEDLNKLAAITRREHMKSNEFMGTLRSNKFVIRMSKDTYQVLKKHLQDQQQDLLLTLIQQHLHFDVFEGRPRNKQTIEATAGAVTGEATFEANKSKVYYGIPPEPDLGVVIEEENEDEDDKDKPKKKKVKKDSNGPGKKKQEHNPNAPPLNRQIQFPVMKDSDKLVKITLLREAAKRVTLSPDNLPSICFYSVLNAHSSLNTVSISEDSSLLSGGFEDSSVRVWSLTPKKLRMLKPPSELAQIDKEAEDVLERIMDHRTAAECRRLIGHSGPVFSTSFNNDNSFLLSSSADRTVRLWSLYTFSSLVCYKGHNYPVWDVQFCPRGHYFATASHDRTARLWSTDHPQPLRILAGHVSDVNRVAFHPNCNYVATGSCDRTVRLWDLNTGSSVRFFTGHKGAIYSLAFSPDGRYLASSGVDKRILVWDLAEGTLLTELKGHTDTVYSMRFSRDGNMLASGKYDHFLSCGVDSCVKLWNAHAICNPDDEDDEANRENRTSSKSETLQVGSYPTKRTPVHCLHFTLRNLLLASGPFTPVS</sequence>
<dbReference type="PROSITE" id="PS00678">
    <property type="entry name" value="WD_REPEATS_1"/>
    <property type="match status" value="2"/>
</dbReference>
<dbReference type="SMART" id="SM00320">
    <property type="entry name" value="WD40"/>
    <property type="match status" value="6"/>
</dbReference>
<dbReference type="PRINTS" id="PR00320">
    <property type="entry name" value="GPROTEINBRPT"/>
</dbReference>
<dbReference type="SUPFAM" id="SSF160897">
    <property type="entry name" value="Taf5 N-terminal domain-like"/>
    <property type="match status" value="1"/>
</dbReference>
<gene>
    <name evidence="11" type="ORF">PEVE_00002890</name>
</gene>
<comment type="similarity">
    <text evidence="2">Belongs to the WD repeat TAF5 family.</text>
</comment>